<proteinExistence type="predicted"/>
<evidence type="ECO:0000313" key="1">
    <source>
        <dbReference type="EMBL" id="MFC3639080.1"/>
    </source>
</evidence>
<dbReference type="RefSeq" id="WP_191318433.1">
    <property type="nucleotide sequence ID" value="NZ_BNCG01000003.1"/>
</dbReference>
<protein>
    <submittedName>
        <fullName evidence="1">Uncharacterized protein</fullName>
    </submittedName>
</protein>
<gene>
    <name evidence="1" type="ORF">ACFONL_17200</name>
</gene>
<evidence type="ECO:0000313" key="2">
    <source>
        <dbReference type="Proteomes" id="UP001595704"/>
    </source>
</evidence>
<organism evidence="1 2">
    <name type="scientific">Camelimonas fluminis</name>
    <dbReference type="NCBI Taxonomy" id="1576911"/>
    <lineage>
        <taxon>Bacteria</taxon>
        <taxon>Pseudomonadati</taxon>
        <taxon>Pseudomonadota</taxon>
        <taxon>Alphaproteobacteria</taxon>
        <taxon>Hyphomicrobiales</taxon>
        <taxon>Chelatococcaceae</taxon>
        <taxon>Camelimonas</taxon>
    </lineage>
</organism>
<comment type="caution">
    <text evidence="1">The sequence shown here is derived from an EMBL/GenBank/DDBJ whole genome shotgun (WGS) entry which is preliminary data.</text>
</comment>
<keyword evidence="2" id="KW-1185">Reference proteome</keyword>
<sequence length="126" mass="13666">MRIPVRELKVLRWQDGRVILELRPAFASVDPIVVEVPEAAMSSFREEMAAFRPAPDDVAPALSPVAFPGRPINDADGEADVDAVRRIALGDSRFAAVEAFVAVAGTSPDDNDHTEEELKWLARSAG</sequence>
<name>A0ABV7UKU2_9HYPH</name>
<dbReference type="Proteomes" id="UP001595704">
    <property type="component" value="Unassembled WGS sequence"/>
</dbReference>
<reference evidence="2" key="1">
    <citation type="journal article" date="2019" name="Int. J. Syst. Evol. Microbiol.">
        <title>The Global Catalogue of Microorganisms (GCM) 10K type strain sequencing project: providing services to taxonomists for standard genome sequencing and annotation.</title>
        <authorList>
            <consortium name="The Broad Institute Genomics Platform"/>
            <consortium name="The Broad Institute Genome Sequencing Center for Infectious Disease"/>
            <person name="Wu L."/>
            <person name="Ma J."/>
        </authorList>
    </citation>
    <scope>NUCLEOTIDE SEQUENCE [LARGE SCALE GENOMIC DNA]</scope>
    <source>
        <strain evidence="2">KCTC 42282</strain>
    </source>
</reference>
<dbReference type="EMBL" id="JBHRYC010000086">
    <property type="protein sequence ID" value="MFC3639080.1"/>
    <property type="molecule type" value="Genomic_DNA"/>
</dbReference>
<accession>A0ABV7UKU2</accession>